<dbReference type="Proteomes" id="UP001642483">
    <property type="component" value="Unassembled WGS sequence"/>
</dbReference>
<comment type="caution">
    <text evidence="13">The sequence shown here is derived from an EMBL/GenBank/DDBJ whole genome shotgun (WGS) entry which is preliminary data.</text>
</comment>
<dbReference type="InterPro" id="IPR001650">
    <property type="entry name" value="Helicase_C-like"/>
</dbReference>
<evidence type="ECO:0000256" key="8">
    <source>
        <dbReference type="RuleBase" id="RU365068"/>
    </source>
</evidence>
<dbReference type="CDD" id="cd18787">
    <property type="entry name" value="SF2_C_DEAD"/>
    <property type="match status" value="1"/>
</dbReference>
<dbReference type="Pfam" id="PF00271">
    <property type="entry name" value="Helicase_C"/>
    <property type="match status" value="1"/>
</dbReference>
<dbReference type="InterPro" id="IPR027417">
    <property type="entry name" value="P-loop_NTPase"/>
</dbReference>
<evidence type="ECO:0000259" key="12">
    <source>
        <dbReference type="PROSITE" id="PS51195"/>
    </source>
</evidence>
<keyword evidence="5 8" id="KW-0694">RNA-binding</keyword>
<evidence type="ECO:0000256" key="4">
    <source>
        <dbReference type="ARBA" id="ARBA00022840"/>
    </source>
</evidence>
<comment type="similarity">
    <text evidence="7">Belongs to the DEAD box helicase family.</text>
</comment>
<organism evidence="13 14">
    <name type="scientific">Clavelina lepadiformis</name>
    <name type="common">Light-bulb sea squirt</name>
    <name type="synonym">Ascidia lepadiformis</name>
    <dbReference type="NCBI Taxonomy" id="159417"/>
    <lineage>
        <taxon>Eukaryota</taxon>
        <taxon>Metazoa</taxon>
        <taxon>Chordata</taxon>
        <taxon>Tunicata</taxon>
        <taxon>Ascidiacea</taxon>
        <taxon>Aplousobranchia</taxon>
        <taxon>Clavelinidae</taxon>
        <taxon>Clavelina</taxon>
    </lineage>
</organism>
<sequence length="700" mass="79062">MNLSDSVKSINERSSWKAIPLAVGPNVPYFNDLVEFEELDSYDLVSAGQSPPVAPSIKKTKKASLKKKRQQKQKAKLRQVLLASNNNDEESLQPVTDSPDDKSSSNDADDAINSKPAKIKTRKRELKTENANETPKKVSKVEDTKKDMSHWDNLFVPEVVLKALSELDFLEPMEIQRQVLPVAIRDKRDVLGAAETGSGKTLAFGIPLIHNILADRESNSNQAQMEEAVHKECDSDYDEEDIFLGVDESISDTKSNVKTLPALILAPTRELAIQVSKHIKNVAKYTGLRAITIVGGMAPQKQVRQLKTKPDIVIATPGRLWELLETGHPYLSSLHRLSYLVIDEADRMLEKGHFEDLNKLFDIINAKEANKKRQTFVFSATLTTVHLGPSRTVFKGNNNNQETKSTKLNKLMKKIGIRKKPYVVDLTTKKVTAENLSEAKIFCEISEKDHYLFYFLKSHLGRTLVFTNSIDCIFRLTGVLEVLGCCPLHIHAKMQQRQRLKHLERFQTDPHAVMIASDVAARGLDIPDVKHVVHYQAPRTMETYIHRSGRSARSGKDGLSIMFVSPSEMNFYKRICRSLNKEDGLPLYMINESYMAAVKKRVNVAREIDKMAHKQKKVRLHNDWFTKNAEAMDLALDEDVIIDTTDAQDISDQINSKRQQLAALQKKPIFPKGFSGKFITQRGELFLPSLGADRPKKSKR</sequence>
<comment type="domain">
    <text evidence="8">The Q motif is unique to and characteristic of the DEAD box family of RNA helicases and controls ATP binding and hydrolysis.</text>
</comment>
<dbReference type="InterPro" id="IPR000629">
    <property type="entry name" value="RNA-helicase_DEAD-box_CS"/>
</dbReference>
<dbReference type="Pfam" id="PF00270">
    <property type="entry name" value="DEAD"/>
    <property type="match status" value="1"/>
</dbReference>
<feature type="region of interest" description="Disordered" evidence="9">
    <location>
        <begin position="46"/>
        <end position="144"/>
    </location>
</feature>
<dbReference type="PROSITE" id="PS51192">
    <property type="entry name" value="HELICASE_ATP_BIND_1"/>
    <property type="match status" value="1"/>
</dbReference>
<keyword evidence="3 7" id="KW-0347">Helicase</keyword>
<gene>
    <name evidence="13" type="ORF">CVLEPA_LOCUS6994</name>
</gene>
<evidence type="ECO:0000256" key="9">
    <source>
        <dbReference type="SAM" id="MobiDB-lite"/>
    </source>
</evidence>
<feature type="domain" description="DEAD-box RNA helicase Q" evidence="12">
    <location>
        <begin position="149"/>
        <end position="177"/>
    </location>
</feature>
<protein>
    <recommendedName>
        <fullName evidence="8">ATP-dependent RNA helicase</fullName>
        <ecNumber evidence="8">3.6.4.13</ecNumber>
    </recommendedName>
</protein>
<comment type="catalytic activity">
    <reaction evidence="8">
        <text>ATP + H2O = ADP + phosphate + H(+)</text>
        <dbReference type="Rhea" id="RHEA:13065"/>
        <dbReference type="ChEBI" id="CHEBI:15377"/>
        <dbReference type="ChEBI" id="CHEBI:15378"/>
        <dbReference type="ChEBI" id="CHEBI:30616"/>
        <dbReference type="ChEBI" id="CHEBI:43474"/>
        <dbReference type="ChEBI" id="CHEBI:456216"/>
        <dbReference type="EC" id="3.6.4.13"/>
    </reaction>
</comment>
<evidence type="ECO:0000256" key="5">
    <source>
        <dbReference type="ARBA" id="ARBA00022884"/>
    </source>
</evidence>
<feature type="compositionally biased region" description="Basic residues" evidence="9">
    <location>
        <begin position="58"/>
        <end position="77"/>
    </location>
</feature>
<feature type="short sequence motif" description="Q motif" evidence="6">
    <location>
        <begin position="149"/>
        <end position="177"/>
    </location>
</feature>
<dbReference type="InterPro" id="IPR014001">
    <property type="entry name" value="Helicase_ATP-bd"/>
</dbReference>
<name>A0ABP0FD79_CLALP</name>
<evidence type="ECO:0000313" key="14">
    <source>
        <dbReference type="Proteomes" id="UP001642483"/>
    </source>
</evidence>
<feature type="compositionally biased region" description="Basic and acidic residues" evidence="9">
    <location>
        <begin position="126"/>
        <end position="144"/>
    </location>
</feature>
<dbReference type="SUPFAM" id="SSF52540">
    <property type="entry name" value="P-loop containing nucleoside triphosphate hydrolases"/>
    <property type="match status" value="2"/>
</dbReference>
<evidence type="ECO:0000313" key="13">
    <source>
        <dbReference type="EMBL" id="CAK8677634.1"/>
    </source>
</evidence>
<evidence type="ECO:0000256" key="1">
    <source>
        <dbReference type="ARBA" id="ARBA00022741"/>
    </source>
</evidence>
<feature type="domain" description="Helicase ATP-binding" evidence="10">
    <location>
        <begin position="181"/>
        <end position="400"/>
    </location>
</feature>
<dbReference type="EC" id="3.6.4.13" evidence="8"/>
<dbReference type="Gene3D" id="3.40.50.300">
    <property type="entry name" value="P-loop containing nucleotide triphosphate hydrolases"/>
    <property type="match status" value="2"/>
</dbReference>
<dbReference type="EMBL" id="CAWYQH010000046">
    <property type="protein sequence ID" value="CAK8677634.1"/>
    <property type="molecule type" value="Genomic_DNA"/>
</dbReference>
<evidence type="ECO:0000256" key="3">
    <source>
        <dbReference type="ARBA" id="ARBA00022806"/>
    </source>
</evidence>
<dbReference type="PROSITE" id="PS51194">
    <property type="entry name" value="HELICASE_CTER"/>
    <property type="match status" value="1"/>
</dbReference>
<accession>A0ABP0FD79</accession>
<dbReference type="SMART" id="SM00487">
    <property type="entry name" value="DEXDc"/>
    <property type="match status" value="1"/>
</dbReference>
<evidence type="ECO:0000256" key="2">
    <source>
        <dbReference type="ARBA" id="ARBA00022801"/>
    </source>
</evidence>
<keyword evidence="4 7" id="KW-0067">ATP-binding</keyword>
<feature type="domain" description="Helicase C-terminal" evidence="11">
    <location>
        <begin position="447"/>
        <end position="595"/>
    </location>
</feature>
<comment type="function">
    <text evidence="8">RNA helicase.</text>
</comment>
<evidence type="ECO:0000259" key="11">
    <source>
        <dbReference type="PROSITE" id="PS51194"/>
    </source>
</evidence>
<dbReference type="SMART" id="SM00490">
    <property type="entry name" value="HELICc"/>
    <property type="match status" value="1"/>
</dbReference>
<dbReference type="PROSITE" id="PS51195">
    <property type="entry name" value="Q_MOTIF"/>
    <property type="match status" value="1"/>
</dbReference>
<dbReference type="PANTHER" id="PTHR24031">
    <property type="entry name" value="RNA HELICASE"/>
    <property type="match status" value="1"/>
</dbReference>
<keyword evidence="2 7" id="KW-0378">Hydrolase</keyword>
<keyword evidence="1 7" id="KW-0547">Nucleotide-binding</keyword>
<reference evidence="13 14" key="1">
    <citation type="submission" date="2024-02" db="EMBL/GenBank/DDBJ databases">
        <authorList>
            <person name="Daric V."/>
            <person name="Darras S."/>
        </authorList>
    </citation>
    <scope>NUCLEOTIDE SEQUENCE [LARGE SCALE GENOMIC DNA]</scope>
</reference>
<dbReference type="InterPro" id="IPR014014">
    <property type="entry name" value="RNA_helicase_DEAD_Q_motif"/>
</dbReference>
<proteinExistence type="inferred from homology"/>
<evidence type="ECO:0000256" key="6">
    <source>
        <dbReference type="PROSITE-ProRule" id="PRU00552"/>
    </source>
</evidence>
<dbReference type="CDD" id="cd17946">
    <property type="entry name" value="DEADc_DDX24"/>
    <property type="match status" value="1"/>
</dbReference>
<keyword evidence="14" id="KW-1185">Reference proteome</keyword>
<evidence type="ECO:0000259" key="10">
    <source>
        <dbReference type="PROSITE" id="PS51192"/>
    </source>
</evidence>
<dbReference type="PROSITE" id="PS00039">
    <property type="entry name" value="DEAD_ATP_HELICASE"/>
    <property type="match status" value="1"/>
</dbReference>
<evidence type="ECO:0000256" key="7">
    <source>
        <dbReference type="RuleBase" id="RU000492"/>
    </source>
</evidence>
<dbReference type="InterPro" id="IPR011545">
    <property type="entry name" value="DEAD/DEAH_box_helicase_dom"/>
</dbReference>